<proteinExistence type="predicted"/>
<protein>
    <submittedName>
        <fullName evidence="2">SDR family NAD(P)-dependent oxidoreductase</fullName>
    </submittedName>
</protein>
<comment type="caution">
    <text evidence="2">The sequence shown here is derived from an EMBL/GenBank/DDBJ whole genome shotgun (WGS) entry which is preliminary data.</text>
</comment>
<feature type="region of interest" description="Disordered" evidence="1">
    <location>
        <begin position="1"/>
        <end position="29"/>
    </location>
</feature>
<feature type="compositionally biased region" description="Basic residues" evidence="1">
    <location>
        <begin position="138"/>
        <end position="147"/>
    </location>
</feature>
<dbReference type="SUPFAM" id="SSF51735">
    <property type="entry name" value="NAD(P)-binding Rossmann-fold domains"/>
    <property type="match status" value="1"/>
</dbReference>
<feature type="compositionally biased region" description="Basic residues" evidence="1">
    <location>
        <begin position="10"/>
        <end position="22"/>
    </location>
</feature>
<dbReference type="InterPro" id="IPR036291">
    <property type="entry name" value="NAD(P)-bd_dom_sf"/>
</dbReference>
<sequence>MSASGDATRTRRGRPLRCRGRPAHTPAAAARVSRAGYDGLGGARSGYHDSWPLATQVTAELSEQDWSDPVDVNLCGTFRVRQAAYPLLTAASEPSIANLTCTEGQVALPGRAGYAASAGVGRRRRVPRLPSREDGHRAHAVRGRRSRAGLNGPQGAGTI</sequence>
<dbReference type="InterPro" id="IPR002347">
    <property type="entry name" value="SDR_fam"/>
</dbReference>
<name>A0ABY2S790_9PSEU</name>
<evidence type="ECO:0000313" key="3">
    <source>
        <dbReference type="Proteomes" id="UP000309992"/>
    </source>
</evidence>
<dbReference type="Gene3D" id="3.40.50.720">
    <property type="entry name" value="NAD(P)-binding Rossmann-like Domain"/>
    <property type="match status" value="1"/>
</dbReference>
<dbReference type="EMBL" id="SWMS01000004">
    <property type="protein sequence ID" value="TKG71773.1"/>
    <property type="molecule type" value="Genomic_DNA"/>
</dbReference>
<evidence type="ECO:0000256" key="1">
    <source>
        <dbReference type="SAM" id="MobiDB-lite"/>
    </source>
</evidence>
<gene>
    <name evidence="2" type="ORF">FCN18_09740</name>
</gene>
<accession>A0ABY2S790</accession>
<keyword evidence="3" id="KW-1185">Reference proteome</keyword>
<evidence type="ECO:0000313" key="2">
    <source>
        <dbReference type="EMBL" id="TKG71773.1"/>
    </source>
</evidence>
<feature type="region of interest" description="Disordered" evidence="1">
    <location>
        <begin position="130"/>
        <end position="159"/>
    </location>
</feature>
<dbReference type="Pfam" id="PF00106">
    <property type="entry name" value="adh_short"/>
    <property type="match status" value="1"/>
</dbReference>
<reference evidence="2 3" key="1">
    <citation type="journal article" date="2015" name="Antonie Van Leeuwenhoek">
        <title>Prauserella endophytica sp. nov., an endophytic actinobacterium isolated from Tamarix taklamakanensis.</title>
        <authorList>
            <person name="Liu J.M."/>
            <person name="Habden X."/>
            <person name="Guo L."/>
            <person name="Tuo L."/>
            <person name="Jiang Z.K."/>
            <person name="Liu S.W."/>
            <person name="Liu X.F."/>
            <person name="Chen L."/>
            <person name="Li R.F."/>
            <person name="Zhang Y.Q."/>
            <person name="Sun C.H."/>
        </authorList>
    </citation>
    <scope>NUCLEOTIDE SEQUENCE [LARGE SCALE GENOMIC DNA]</scope>
    <source>
        <strain evidence="2 3">CGMCC 4.7182</strain>
    </source>
</reference>
<dbReference type="Proteomes" id="UP000309992">
    <property type="component" value="Unassembled WGS sequence"/>
</dbReference>
<organism evidence="2 3">
    <name type="scientific">Prauserella endophytica</name>
    <dbReference type="NCBI Taxonomy" id="1592324"/>
    <lineage>
        <taxon>Bacteria</taxon>
        <taxon>Bacillati</taxon>
        <taxon>Actinomycetota</taxon>
        <taxon>Actinomycetes</taxon>
        <taxon>Pseudonocardiales</taxon>
        <taxon>Pseudonocardiaceae</taxon>
        <taxon>Prauserella</taxon>
        <taxon>Prauserella coralliicola group</taxon>
    </lineage>
</organism>